<dbReference type="PANTHER" id="PTHR46696:SF1">
    <property type="entry name" value="CYTOCHROME P450 YJIB-RELATED"/>
    <property type="match status" value="1"/>
</dbReference>
<accession>A0A3A4A711</accession>
<evidence type="ECO:0000313" key="9">
    <source>
        <dbReference type="Proteomes" id="UP000265768"/>
    </source>
</evidence>
<evidence type="ECO:0000313" key="8">
    <source>
        <dbReference type="EMBL" id="RJL22807.1"/>
    </source>
</evidence>
<dbReference type="GO" id="GO:0005506">
    <property type="term" value="F:iron ion binding"/>
    <property type="evidence" value="ECO:0007669"/>
    <property type="project" value="InterPro"/>
</dbReference>
<dbReference type="GO" id="GO:0016705">
    <property type="term" value="F:oxidoreductase activity, acting on paired donors, with incorporation or reduction of molecular oxygen"/>
    <property type="evidence" value="ECO:0007669"/>
    <property type="project" value="InterPro"/>
</dbReference>
<dbReference type="GO" id="GO:0004497">
    <property type="term" value="F:monooxygenase activity"/>
    <property type="evidence" value="ECO:0007669"/>
    <property type="project" value="UniProtKB-KW"/>
</dbReference>
<comment type="similarity">
    <text evidence="1 7">Belongs to the cytochrome P450 family.</text>
</comment>
<dbReference type="OrthoDB" id="4133219at2"/>
<keyword evidence="5 7" id="KW-0408">Iron</keyword>
<reference evidence="8 9" key="1">
    <citation type="submission" date="2018-09" db="EMBL/GenBank/DDBJ databases">
        <title>YIM 75507 draft genome.</title>
        <authorList>
            <person name="Tang S."/>
            <person name="Feng Y."/>
        </authorList>
    </citation>
    <scope>NUCLEOTIDE SEQUENCE [LARGE SCALE GENOMIC DNA]</scope>
    <source>
        <strain evidence="8 9">YIM 75507</strain>
    </source>
</reference>
<evidence type="ECO:0000256" key="4">
    <source>
        <dbReference type="ARBA" id="ARBA00023002"/>
    </source>
</evidence>
<evidence type="ECO:0000256" key="3">
    <source>
        <dbReference type="ARBA" id="ARBA00022723"/>
    </source>
</evidence>
<dbReference type="GO" id="GO:0020037">
    <property type="term" value="F:heme binding"/>
    <property type="evidence" value="ECO:0007669"/>
    <property type="project" value="InterPro"/>
</dbReference>
<dbReference type="SUPFAM" id="SSF48264">
    <property type="entry name" value="Cytochrome P450"/>
    <property type="match status" value="1"/>
</dbReference>
<evidence type="ECO:0000256" key="7">
    <source>
        <dbReference type="RuleBase" id="RU000461"/>
    </source>
</evidence>
<name>A0A3A4A711_9ACTN</name>
<dbReference type="InterPro" id="IPR001128">
    <property type="entry name" value="Cyt_P450"/>
</dbReference>
<organism evidence="8 9">
    <name type="scientific">Bailinhaonella thermotolerans</name>
    <dbReference type="NCBI Taxonomy" id="1070861"/>
    <lineage>
        <taxon>Bacteria</taxon>
        <taxon>Bacillati</taxon>
        <taxon>Actinomycetota</taxon>
        <taxon>Actinomycetes</taxon>
        <taxon>Streptosporangiales</taxon>
        <taxon>Streptosporangiaceae</taxon>
        <taxon>Bailinhaonella</taxon>
    </lineage>
</organism>
<sequence>MRTPITLPVERPGPFEPPPELAALPPVVRMAYPDGHLGWLVTGHAAARVVLADPRFSARQELRHAPIRMVRLGDVRAPSRPGMFPSMDPPGHTRYRRLLTGWFTTRRIAALEPRIAEIARERLDLLAGAGPPADLVADYALPIPSLVICEILGVPYTDHAFFQEQAGLMVSLEHSVERAREAMGALYAYLGDLARHQRARPGDDLLGALARDGDLTDEELANIALILLVAGHETTASMISLGVLALLRHPAELARLRADPALAAPAVEELLRYLTILHLGAPSRAALEDVELEGELIRAGETVTLALPVVNRDPAEFPGPGRLRLDRPEAGRHLAFGHGVHLCLGHHLARTELRVAYTALFARFPSLRLAIPPGEVRVRAASITLGLHALPVTWDTPA</sequence>
<gene>
    <name evidence="8" type="ORF">D5H75_35085</name>
</gene>
<protein>
    <submittedName>
        <fullName evidence="8">Cytochrome P450</fullName>
    </submittedName>
</protein>
<dbReference type="InterPro" id="IPR002397">
    <property type="entry name" value="Cyt_P450_B"/>
</dbReference>
<comment type="caution">
    <text evidence="8">The sequence shown here is derived from an EMBL/GenBank/DDBJ whole genome shotgun (WGS) entry which is preliminary data.</text>
</comment>
<dbReference type="InterPro" id="IPR017972">
    <property type="entry name" value="Cyt_P450_CS"/>
</dbReference>
<keyword evidence="2 7" id="KW-0349">Heme</keyword>
<dbReference type="InterPro" id="IPR036396">
    <property type="entry name" value="Cyt_P450_sf"/>
</dbReference>
<dbReference type="EMBL" id="QZEY01000021">
    <property type="protein sequence ID" value="RJL22807.1"/>
    <property type="molecule type" value="Genomic_DNA"/>
</dbReference>
<dbReference type="PRINTS" id="PR00359">
    <property type="entry name" value="BP450"/>
</dbReference>
<keyword evidence="3 7" id="KW-0479">Metal-binding</keyword>
<dbReference type="Proteomes" id="UP000265768">
    <property type="component" value="Unassembled WGS sequence"/>
</dbReference>
<dbReference type="FunFam" id="1.10.630.10:FF:000018">
    <property type="entry name" value="Cytochrome P450 monooxygenase"/>
    <property type="match status" value="1"/>
</dbReference>
<dbReference type="PANTHER" id="PTHR46696">
    <property type="entry name" value="P450, PUTATIVE (EUROFUNG)-RELATED"/>
    <property type="match status" value="1"/>
</dbReference>
<dbReference type="CDD" id="cd11030">
    <property type="entry name" value="CYP105-like"/>
    <property type="match status" value="1"/>
</dbReference>
<proteinExistence type="inferred from homology"/>
<evidence type="ECO:0000256" key="6">
    <source>
        <dbReference type="ARBA" id="ARBA00023033"/>
    </source>
</evidence>
<evidence type="ECO:0000256" key="1">
    <source>
        <dbReference type="ARBA" id="ARBA00010617"/>
    </source>
</evidence>
<dbReference type="Gene3D" id="1.10.630.10">
    <property type="entry name" value="Cytochrome P450"/>
    <property type="match status" value="1"/>
</dbReference>
<evidence type="ECO:0000256" key="2">
    <source>
        <dbReference type="ARBA" id="ARBA00022617"/>
    </source>
</evidence>
<dbReference type="RefSeq" id="WP_119930898.1">
    <property type="nucleotide sequence ID" value="NZ_QZEY01000021.1"/>
</dbReference>
<dbReference type="AlphaFoldDB" id="A0A3A4A711"/>
<dbReference type="SMR" id="A0A3A4A711"/>
<keyword evidence="6 7" id="KW-0503">Monooxygenase</keyword>
<keyword evidence="9" id="KW-1185">Reference proteome</keyword>
<evidence type="ECO:0000256" key="5">
    <source>
        <dbReference type="ARBA" id="ARBA00023004"/>
    </source>
</evidence>
<keyword evidence="4 7" id="KW-0560">Oxidoreductase</keyword>
<dbReference type="Pfam" id="PF00067">
    <property type="entry name" value="p450"/>
    <property type="match status" value="1"/>
</dbReference>
<dbReference type="PROSITE" id="PS00086">
    <property type="entry name" value="CYTOCHROME_P450"/>
    <property type="match status" value="1"/>
</dbReference>
<dbReference type="PRINTS" id="PR00385">
    <property type="entry name" value="P450"/>
</dbReference>